<organism evidence="4 5">
    <name type="scientific">Callosobruchus maculatus</name>
    <name type="common">Southern cowpea weevil</name>
    <name type="synonym">Pulse bruchid</name>
    <dbReference type="NCBI Taxonomy" id="64391"/>
    <lineage>
        <taxon>Eukaryota</taxon>
        <taxon>Metazoa</taxon>
        <taxon>Ecdysozoa</taxon>
        <taxon>Arthropoda</taxon>
        <taxon>Hexapoda</taxon>
        <taxon>Insecta</taxon>
        <taxon>Pterygota</taxon>
        <taxon>Neoptera</taxon>
        <taxon>Endopterygota</taxon>
        <taxon>Coleoptera</taxon>
        <taxon>Polyphaga</taxon>
        <taxon>Cucujiformia</taxon>
        <taxon>Chrysomeloidea</taxon>
        <taxon>Chrysomelidae</taxon>
        <taxon>Bruchinae</taxon>
        <taxon>Bruchini</taxon>
        <taxon>Callosobruchus</taxon>
    </lineage>
</organism>
<feature type="compositionally biased region" description="Low complexity" evidence="1">
    <location>
        <begin position="82"/>
        <end position="93"/>
    </location>
</feature>
<evidence type="ECO:0000313" key="5">
    <source>
        <dbReference type="Proteomes" id="UP000410492"/>
    </source>
</evidence>
<accession>A0A653CQE3</accession>
<dbReference type="AlphaFoldDB" id="A0A653CQE3"/>
<reference evidence="4 5" key="1">
    <citation type="submission" date="2019-01" db="EMBL/GenBank/DDBJ databases">
        <authorList>
            <person name="Sayadi A."/>
        </authorList>
    </citation>
    <scope>NUCLEOTIDE SEQUENCE [LARGE SCALE GENOMIC DNA]</scope>
</reference>
<sequence>MEVEVREEATVAGRAPSRETTALLGNNTPYYPVTESPVVIVRVEEVLLVVLVLIIWAGAIALFFNRWGKIRMLEPYQPKFRGGTSSGSVAPSVGGPGMGAGTGHRPSCPLAPLSPPGGLGQVGACPRICPLRPRRIARQHAMERSSDEAIETAQSIVCGRS</sequence>
<feature type="transmembrane region" description="Helical" evidence="2">
    <location>
        <begin position="46"/>
        <end position="64"/>
    </location>
</feature>
<proteinExistence type="predicted"/>
<evidence type="ECO:0000259" key="3">
    <source>
        <dbReference type="Pfam" id="PF16066"/>
    </source>
</evidence>
<keyword evidence="2" id="KW-0812">Transmembrane</keyword>
<evidence type="ECO:0000313" key="4">
    <source>
        <dbReference type="EMBL" id="VEN50135.1"/>
    </source>
</evidence>
<keyword evidence="2" id="KW-0472">Membrane</keyword>
<feature type="domain" description="Fibronectin type III" evidence="3">
    <location>
        <begin position="40"/>
        <end position="90"/>
    </location>
</feature>
<dbReference type="PANTHER" id="PTHR21104:SF1">
    <property type="entry name" value="FIBRONECTIN TYPE III DOMAIN-CONTAINING PROTEIN"/>
    <property type="match status" value="1"/>
</dbReference>
<name>A0A653CQE3_CALMS</name>
<keyword evidence="2" id="KW-1133">Transmembrane helix</keyword>
<protein>
    <recommendedName>
        <fullName evidence="3">Fibronectin type III domain-containing protein</fullName>
    </recommendedName>
</protein>
<dbReference type="Proteomes" id="UP000410492">
    <property type="component" value="Unassembled WGS sequence"/>
</dbReference>
<dbReference type="OrthoDB" id="6424355at2759"/>
<dbReference type="PANTHER" id="PTHR21104">
    <property type="entry name" value="FIBRONECTIN TYPE III DOMAIN-CONTAINING PROTEIN"/>
    <property type="match status" value="1"/>
</dbReference>
<evidence type="ECO:0000256" key="2">
    <source>
        <dbReference type="SAM" id="Phobius"/>
    </source>
</evidence>
<feature type="region of interest" description="Disordered" evidence="1">
    <location>
        <begin position="81"/>
        <end position="110"/>
    </location>
</feature>
<dbReference type="Pfam" id="PF16066">
    <property type="entry name" value="DUF4808"/>
    <property type="match status" value="1"/>
</dbReference>
<feature type="region of interest" description="Disordered" evidence="1">
    <location>
        <begin position="141"/>
        <end position="161"/>
    </location>
</feature>
<evidence type="ECO:0000256" key="1">
    <source>
        <dbReference type="SAM" id="MobiDB-lite"/>
    </source>
</evidence>
<dbReference type="InterPro" id="IPR032073">
    <property type="entry name" value="FNDC5_C"/>
</dbReference>
<gene>
    <name evidence="4" type="ORF">CALMAC_LOCUS11003</name>
</gene>
<keyword evidence="5" id="KW-1185">Reference proteome</keyword>
<dbReference type="EMBL" id="CAACVG010008520">
    <property type="protein sequence ID" value="VEN50135.1"/>
    <property type="molecule type" value="Genomic_DNA"/>
</dbReference>